<dbReference type="SUPFAM" id="SSF51445">
    <property type="entry name" value="(Trans)glycosidases"/>
    <property type="match status" value="1"/>
</dbReference>
<proteinExistence type="inferred from homology"/>
<dbReference type="PANTHER" id="PTHR46145">
    <property type="entry name" value="HEPARANASE"/>
    <property type="match status" value="1"/>
</dbReference>
<keyword evidence="3" id="KW-1185">Reference proteome</keyword>
<dbReference type="RefSeq" id="XP_029644953.1">
    <property type="nucleotide sequence ID" value="XM_029789093.2"/>
</dbReference>
<feature type="signal peptide" evidence="2">
    <location>
        <begin position="1"/>
        <end position="18"/>
    </location>
</feature>
<evidence type="ECO:0000313" key="4">
    <source>
        <dbReference type="RefSeq" id="XP_029644953.1"/>
    </source>
</evidence>
<accession>A0A6P7T2G7</accession>
<dbReference type="GO" id="GO:0031012">
    <property type="term" value="C:extracellular matrix"/>
    <property type="evidence" value="ECO:0007669"/>
    <property type="project" value="TreeGrafter"/>
</dbReference>
<name>A0A6P7T2G7_9MOLL</name>
<dbReference type="PANTHER" id="PTHR46145:SF4">
    <property type="entry name" value="HEPARANASE"/>
    <property type="match status" value="1"/>
</dbReference>
<dbReference type="GO" id="GO:0005615">
    <property type="term" value="C:extracellular space"/>
    <property type="evidence" value="ECO:0007669"/>
    <property type="project" value="TreeGrafter"/>
</dbReference>
<sequence length="497" mass="56208">MSRLYGLLMFPLYLQVFGYHEIPNSNSTQPATIAVLVYPDIVLQNVSSRFLSVTIDTRTLKKNWEHLNISSPKVQALARGLSPVYLRIGGTLEDFLYFHDDSSALENVNDILKPFNITGHKIDSLFKFSNSVHWDVVFGLNMLNRRHGRWDADNAVRLLQYIAKKGYPVAALELGNEPDVYQLILPHRPDPTILGSDFSYLRSIMDQIPHFKGTKLVGPDVTNLCVTQSSYKNFFKKYLDAAHTSLDAVTLHQYYLDGKYAKLSQFYDVAVMDYLEKELASANDILRNHAPGKKLWLGETSAAWDSGAANVSNSYVAGFLWLDKLGLAAKYGVEIVMRQDFYGGNYGLIQYKNLDPNPDYWLSLLFKTLVGGPVFETVALDPTNHIRVYTHCTNLRRTKYGPGAMTVYFLNVFSKKTVAVDFPKYSNQIVHLYLLEPADEMGLKSRNVKLNGIPLHLLNNNQLPSFKPKPQRLPVLIPPLTFGFIVLPNANARPCYI</sequence>
<organism evidence="3 4">
    <name type="scientific">Octopus sinensis</name>
    <name type="common">East Asian common octopus</name>
    <dbReference type="NCBI Taxonomy" id="2607531"/>
    <lineage>
        <taxon>Eukaryota</taxon>
        <taxon>Metazoa</taxon>
        <taxon>Spiralia</taxon>
        <taxon>Lophotrochozoa</taxon>
        <taxon>Mollusca</taxon>
        <taxon>Cephalopoda</taxon>
        <taxon>Coleoidea</taxon>
        <taxon>Octopodiformes</taxon>
        <taxon>Octopoda</taxon>
        <taxon>Incirrata</taxon>
        <taxon>Octopodidae</taxon>
        <taxon>Octopus</taxon>
    </lineage>
</organism>
<evidence type="ECO:0000256" key="1">
    <source>
        <dbReference type="ARBA" id="ARBA00009800"/>
    </source>
</evidence>
<dbReference type="Pfam" id="PF03662">
    <property type="entry name" value="Glyco_hydro_79n"/>
    <property type="match status" value="1"/>
</dbReference>
<comment type="similarity">
    <text evidence="1">Belongs to the glycosyl hydrolase 79 family.</text>
</comment>
<keyword evidence="2" id="KW-0732">Signal</keyword>
<dbReference type="Gene3D" id="3.20.20.80">
    <property type="entry name" value="Glycosidases"/>
    <property type="match status" value="1"/>
</dbReference>
<reference evidence="4" key="1">
    <citation type="submission" date="2025-08" db="UniProtKB">
        <authorList>
            <consortium name="RefSeq"/>
        </authorList>
    </citation>
    <scope>IDENTIFICATION</scope>
</reference>
<dbReference type="InterPro" id="IPR017853">
    <property type="entry name" value="GH"/>
</dbReference>
<dbReference type="KEGG" id="osn:115219045"/>
<dbReference type="GO" id="GO:0016020">
    <property type="term" value="C:membrane"/>
    <property type="evidence" value="ECO:0007669"/>
    <property type="project" value="InterPro"/>
</dbReference>
<dbReference type="InterPro" id="IPR005199">
    <property type="entry name" value="Glyco_hydro_79"/>
</dbReference>
<dbReference type="Proteomes" id="UP000515154">
    <property type="component" value="Linkage group LG14"/>
</dbReference>
<dbReference type="AlphaFoldDB" id="A0A6P7T2G7"/>
<dbReference type="GO" id="GO:0016798">
    <property type="term" value="F:hydrolase activity, acting on glycosyl bonds"/>
    <property type="evidence" value="ECO:0007669"/>
    <property type="project" value="InterPro"/>
</dbReference>
<feature type="chain" id="PRO_5028243664" evidence="2">
    <location>
        <begin position="19"/>
        <end position="497"/>
    </location>
</feature>
<protein>
    <submittedName>
        <fullName evidence="4">Heparanase</fullName>
    </submittedName>
</protein>
<evidence type="ECO:0000313" key="3">
    <source>
        <dbReference type="Proteomes" id="UP000515154"/>
    </source>
</evidence>
<gene>
    <name evidence="4" type="primary">LOC115219045</name>
</gene>
<evidence type="ECO:0000256" key="2">
    <source>
        <dbReference type="SAM" id="SignalP"/>
    </source>
</evidence>